<dbReference type="EC" id="3.1.1.-" evidence="3"/>
<evidence type="ECO:0000259" key="5">
    <source>
        <dbReference type="Pfam" id="PF00135"/>
    </source>
</evidence>
<dbReference type="Gene3D" id="3.40.50.1820">
    <property type="entry name" value="alpha/beta hydrolase"/>
    <property type="match status" value="1"/>
</dbReference>
<feature type="domain" description="Carboxylesterase type B" evidence="5">
    <location>
        <begin position="360"/>
        <end position="487"/>
    </location>
</feature>
<dbReference type="EMBL" id="JBEPLU010000001">
    <property type="protein sequence ID" value="MET3526341.1"/>
    <property type="molecule type" value="Genomic_DNA"/>
</dbReference>
<protein>
    <recommendedName>
        <fullName evidence="3">Carboxylic ester hydrolase</fullName>
        <ecNumber evidence="3">3.1.1.-</ecNumber>
    </recommendedName>
</protein>
<dbReference type="SUPFAM" id="SSF53474">
    <property type="entry name" value="alpha/beta-Hydrolases"/>
    <property type="match status" value="1"/>
</dbReference>
<comment type="similarity">
    <text evidence="1 3">Belongs to the type-B carboxylesterase/lipase family.</text>
</comment>
<dbReference type="PANTHER" id="PTHR11559">
    <property type="entry name" value="CARBOXYLESTERASE"/>
    <property type="match status" value="1"/>
</dbReference>
<evidence type="ECO:0000256" key="4">
    <source>
        <dbReference type="SAM" id="MobiDB-lite"/>
    </source>
</evidence>
<dbReference type="Pfam" id="PF00135">
    <property type="entry name" value="COesterase"/>
    <property type="match status" value="2"/>
</dbReference>
<reference evidence="6 7" key="1">
    <citation type="submission" date="2024-06" db="EMBL/GenBank/DDBJ databases">
        <title>Genomic Encyclopedia of Type Strains, Phase IV (KMG-IV): sequencing the most valuable type-strain genomes for metagenomic binning, comparative biology and taxonomic classification.</title>
        <authorList>
            <person name="Goeker M."/>
        </authorList>
    </citation>
    <scope>NUCLEOTIDE SEQUENCE [LARGE SCALE GENOMIC DNA]</scope>
    <source>
        <strain evidence="6 7">DSM 17809</strain>
    </source>
</reference>
<comment type="caution">
    <text evidence="6">The sequence shown here is derived from an EMBL/GenBank/DDBJ whole genome shotgun (WGS) entry which is preliminary data.</text>
</comment>
<feature type="domain" description="Carboxylesterase type B" evidence="5">
    <location>
        <begin position="22"/>
        <end position="334"/>
    </location>
</feature>
<dbReference type="InterPro" id="IPR029058">
    <property type="entry name" value="AB_hydrolase_fold"/>
</dbReference>
<dbReference type="PROSITE" id="PS00122">
    <property type="entry name" value="CARBOXYLESTERASE_B_1"/>
    <property type="match status" value="1"/>
</dbReference>
<gene>
    <name evidence="6" type="ORF">ABID41_001436</name>
</gene>
<proteinExistence type="inferred from homology"/>
<evidence type="ECO:0000313" key="6">
    <source>
        <dbReference type="EMBL" id="MET3526341.1"/>
    </source>
</evidence>
<keyword evidence="3" id="KW-0732">Signal</keyword>
<evidence type="ECO:0000256" key="3">
    <source>
        <dbReference type="RuleBase" id="RU361235"/>
    </source>
</evidence>
<evidence type="ECO:0000256" key="1">
    <source>
        <dbReference type="ARBA" id="ARBA00005964"/>
    </source>
</evidence>
<feature type="signal peptide" evidence="3">
    <location>
        <begin position="1"/>
        <end position="20"/>
    </location>
</feature>
<dbReference type="RefSeq" id="WP_354297363.1">
    <property type="nucleotide sequence ID" value="NZ_JBEPLU010000001.1"/>
</dbReference>
<feature type="region of interest" description="Disordered" evidence="4">
    <location>
        <begin position="62"/>
        <end position="97"/>
    </location>
</feature>
<accession>A0ABV2EI87</accession>
<evidence type="ECO:0000313" key="7">
    <source>
        <dbReference type="Proteomes" id="UP001549110"/>
    </source>
</evidence>
<dbReference type="InterPro" id="IPR050309">
    <property type="entry name" value="Type-B_Carboxylest/Lipase"/>
</dbReference>
<dbReference type="Proteomes" id="UP001549110">
    <property type="component" value="Unassembled WGS sequence"/>
</dbReference>
<dbReference type="InterPro" id="IPR002018">
    <property type="entry name" value="CarbesteraseB"/>
</dbReference>
<name>A0ABV2EI87_9CAUL</name>
<organism evidence="6 7">
    <name type="scientific">Phenylobacterium koreense</name>
    <dbReference type="NCBI Taxonomy" id="266125"/>
    <lineage>
        <taxon>Bacteria</taxon>
        <taxon>Pseudomonadati</taxon>
        <taxon>Pseudomonadota</taxon>
        <taxon>Alphaproteobacteria</taxon>
        <taxon>Caulobacterales</taxon>
        <taxon>Caulobacteraceae</taxon>
        <taxon>Phenylobacterium</taxon>
    </lineage>
</organism>
<keyword evidence="7" id="KW-1185">Reference proteome</keyword>
<dbReference type="InterPro" id="IPR019826">
    <property type="entry name" value="Carboxylesterase_B_AS"/>
</dbReference>
<dbReference type="GO" id="GO:0016787">
    <property type="term" value="F:hydrolase activity"/>
    <property type="evidence" value="ECO:0007669"/>
    <property type="project" value="UniProtKB-KW"/>
</dbReference>
<keyword evidence="2 3" id="KW-0378">Hydrolase</keyword>
<sequence length="502" mass="52793">MLRLGTIVFGAAAIASAAHAQAPKVKVESGVLAGASTERADIFRNVPYAAPPVGDLRWAPPKRPLAWSSERDATTNGPSCPQKMNEDGSPNEGSANGPVSEDCLQLNVFAPKGAKKAPVMVWIHGGSHRTGAGWVYDGQNFARDGVILVAINYRLGPLGYFAHPAITKAAGKAPVGNYGLMDQIAALEWVQRNIAAFGGDPANVTLFGESAGGSSTLAILAAPKAKGLFQRAAVQSGGGWSPPKTLAAKEAEGQAAATRLGLGDQPTLAGLRAVPADRLIAETLTGEYGPFVDGKLMTRTPAQAFASGHEIDVPLIIGANSGEDSLLGRKLDDPARMVANFAPNRAPYEAEAAKGDEAVVRAAFGDRFMVAPARWYAGQAADGAPAWLYHFSYVGSRFRPFGITTAAHAAEIQYVFEYWGRRTPESAVADDDRAMARLMHGCWVAFAKTGAPTCDAAWPAYDPAKDELAEFGAQNAVRTNFRKPQLDAQQAAALPSLALDAN</sequence>
<feature type="chain" id="PRO_5044958912" description="Carboxylic ester hydrolase" evidence="3">
    <location>
        <begin position="21"/>
        <end position="502"/>
    </location>
</feature>
<evidence type="ECO:0000256" key="2">
    <source>
        <dbReference type="ARBA" id="ARBA00022801"/>
    </source>
</evidence>